<dbReference type="GO" id="GO:0016747">
    <property type="term" value="F:acyltransferase activity, transferring groups other than amino-acyl groups"/>
    <property type="evidence" value="ECO:0007669"/>
    <property type="project" value="InterPro"/>
</dbReference>
<feature type="domain" description="N-acetyltransferase" evidence="1">
    <location>
        <begin position="6"/>
        <end position="147"/>
    </location>
</feature>
<sequence>MEWKLKKFNELNCEEIYNILKLRTEVFIVEQECPYQDADGKDQKSLHLYLEDNGEIIAYSRILPKGVSYDKASIGRIIVKKEHRGKGLSRKMILTAINYIEEILKETEIKIQAQAYLFDFYGSLGFEGISEEYLEDNIPHIDMLYKK</sequence>
<keyword evidence="2" id="KW-0808">Transferase</keyword>
<accession>A0A1V4IFE5</accession>
<evidence type="ECO:0000313" key="2">
    <source>
        <dbReference type="EMBL" id="OPJ58237.1"/>
    </source>
</evidence>
<dbReference type="Proteomes" id="UP000191056">
    <property type="component" value="Unassembled WGS sequence"/>
</dbReference>
<evidence type="ECO:0000313" key="5">
    <source>
        <dbReference type="Proteomes" id="UP000265930"/>
    </source>
</evidence>
<dbReference type="STRING" id="225345.CLCHR_39980"/>
<reference evidence="3 5" key="2">
    <citation type="submission" date="2018-08" db="EMBL/GenBank/DDBJ databases">
        <title>Genome of Clostridium chromiireducens C1, DSM12136.</title>
        <authorList>
            <person name="Xing M."/>
            <person name="Wei Y."/>
            <person name="Ang E.L."/>
            <person name="Zhao H."/>
            <person name="Zhang Y."/>
        </authorList>
    </citation>
    <scope>NUCLEOTIDE SEQUENCE [LARGE SCALE GENOMIC DNA]</scope>
    <source>
        <strain evidence="3 5">C1</strain>
    </source>
</reference>
<dbReference type="RefSeq" id="WP_079441649.1">
    <property type="nucleotide sequence ID" value="NZ_MZGT01000073.1"/>
</dbReference>
<dbReference type="AlphaFoldDB" id="A0A1V4IFE5"/>
<organism evidence="2 4">
    <name type="scientific">Clostridium chromiireducens</name>
    <dbReference type="NCBI Taxonomy" id="225345"/>
    <lineage>
        <taxon>Bacteria</taxon>
        <taxon>Bacillati</taxon>
        <taxon>Bacillota</taxon>
        <taxon>Clostridia</taxon>
        <taxon>Eubacteriales</taxon>
        <taxon>Clostridiaceae</taxon>
        <taxon>Clostridium</taxon>
    </lineage>
</organism>
<dbReference type="OrthoDB" id="9796171at2"/>
<dbReference type="PROSITE" id="PS51186">
    <property type="entry name" value="GNAT"/>
    <property type="match status" value="1"/>
</dbReference>
<dbReference type="EMBL" id="QXDJ01000004">
    <property type="protein sequence ID" value="RII33635.1"/>
    <property type="molecule type" value="Genomic_DNA"/>
</dbReference>
<dbReference type="Gene3D" id="3.40.630.30">
    <property type="match status" value="1"/>
</dbReference>
<dbReference type="InterPro" id="IPR016181">
    <property type="entry name" value="Acyl_CoA_acyltransferase"/>
</dbReference>
<reference evidence="2 4" key="1">
    <citation type="submission" date="2017-03" db="EMBL/GenBank/DDBJ databases">
        <title>Genome sequence of Clostridium chromiireducens DSM 23318.</title>
        <authorList>
            <person name="Poehlein A."/>
            <person name="Daniel R."/>
        </authorList>
    </citation>
    <scope>NUCLEOTIDE SEQUENCE [LARGE SCALE GENOMIC DNA]</scope>
    <source>
        <strain evidence="2 4">DSM 23318</strain>
    </source>
</reference>
<keyword evidence="4" id="KW-1185">Reference proteome</keyword>
<dbReference type="SUPFAM" id="SSF55729">
    <property type="entry name" value="Acyl-CoA N-acyltransferases (Nat)"/>
    <property type="match status" value="1"/>
</dbReference>
<name>A0A1V4IFE5_9CLOT</name>
<protein>
    <submittedName>
        <fullName evidence="3">GNAT family N-acetyltransferase</fullName>
    </submittedName>
    <submittedName>
        <fullName evidence="2">Putative acyltransferase</fullName>
    </submittedName>
</protein>
<dbReference type="Proteomes" id="UP000265930">
    <property type="component" value="Unassembled WGS sequence"/>
</dbReference>
<evidence type="ECO:0000313" key="3">
    <source>
        <dbReference type="EMBL" id="RII33635.1"/>
    </source>
</evidence>
<dbReference type="EMBL" id="MZGT01000073">
    <property type="protein sequence ID" value="OPJ58237.1"/>
    <property type="molecule type" value="Genomic_DNA"/>
</dbReference>
<gene>
    <name evidence="2" type="ORF">CLCHR_39980</name>
    <name evidence="3" type="ORF">D2A34_18080</name>
</gene>
<evidence type="ECO:0000259" key="1">
    <source>
        <dbReference type="PROSITE" id="PS51186"/>
    </source>
</evidence>
<evidence type="ECO:0000313" key="4">
    <source>
        <dbReference type="Proteomes" id="UP000191056"/>
    </source>
</evidence>
<dbReference type="CDD" id="cd04301">
    <property type="entry name" value="NAT_SF"/>
    <property type="match status" value="1"/>
</dbReference>
<comment type="caution">
    <text evidence="2">The sequence shown here is derived from an EMBL/GenBank/DDBJ whole genome shotgun (WGS) entry which is preliminary data.</text>
</comment>
<proteinExistence type="predicted"/>
<dbReference type="InterPro" id="IPR000182">
    <property type="entry name" value="GNAT_dom"/>
</dbReference>
<keyword evidence="2" id="KW-0012">Acyltransferase</keyword>
<dbReference type="Pfam" id="PF13673">
    <property type="entry name" value="Acetyltransf_10"/>
    <property type="match status" value="1"/>
</dbReference>